<feature type="domain" description="Stress-response A/B barrel" evidence="1">
    <location>
        <begin position="2"/>
        <end position="100"/>
    </location>
</feature>
<evidence type="ECO:0000313" key="3">
    <source>
        <dbReference type="Proteomes" id="UP000321685"/>
    </source>
</evidence>
<dbReference type="RefSeq" id="WP_186817218.1">
    <property type="nucleotide sequence ID" value="NZ_BJVJ01000095.1"/>
</dbReference>
<dbReference type="Pfam" id="PF07876">
    <property type="entry name" value="Dabb"/>
    <property type="match status" value="1"/>
</dbReference>
<evidence type="ECO:0000259" key="1">
    <source>
        <dbReference type="PROSITE" id="PS51502"/>
    </source>
</evidence>
<dbReference type="Proteomes" id="UP000321685">
    <property type="component" value="Unassembled WGS sequence"/>
</dbReference>
<sequence length="103" mass="11305">MLSHTVLFRLRRPFDDEQRAEFVAALRTFAAEAPLTAGPMTVTVNLGVRDPANARFADAALSATFTDAETFTSYLKHPRHQVLATEVLEPACASWLSLQAEVS</sequence>
<dbReference type="InterPro" id="IPR013097">
    <property type="entry name" value="Dabb"/>
</dbReference>
<dbReference type="PROSITE" id="PS51502">
    <property type="entry name" value="S_R_A_B_BARREL"/>
    <property type="match status" value="1"/>
</dbReference>
<comment type="caution">
    <text evidence="2">The sequence shown here is derived from an EMBL/GenBank/DDBJ whole genome shotgun (WGS) entry which is preliminary data.</text>
</comment>
<organism evidence="2 3">
    <name type="scientific">Pseudonocardia sulfidoxydans NBRC 16205</name>
    <dbReference type="NCBI Taxonomy" id="1223511"/>
    <lineage>
        <taxon>Bacteria</taxon>
        <taxon>Bacillati</taxon>
        <taxon>Actinomycetota</taxon>
        <taxon>Actinomycetes</taxon>
        <taxon>Pseudonocardiales</taxon>
        <taxon>Pseudonocardiaceae</taxon>
        <taxon>Pseudonocardia</taxon>
    </lineage>
</organism>
<accession>A0A511DNY1</accession>
<dbReference type="AlphaFoldDB" id="A0A511DNY1"/>
<dbReference type="EMBL" id="BJVJ01000095">
    <property type="protein sequence ID" value="GEL26526.1"/>
    <property type="molecule type" value="Genomic_DNA"/>
</dbReference>
<evidence type="ECO:0000313" key="2">
    <source>
        <dbReference type="EMBL" id="GEL26526.1"/>
    </source>
</evidence>
<gene>
    <name evidence="2" type="ORF">PSU4_54800</name>
</gene>
<dbReference type="SUPFAM" id="SSF54909">
    <property type="entry name" value="Dimeric alpha+beta barrel"/>
    <property type="match status" value="1"/>
</dbReference>
<keyword evidence="3" id="KW-1185">Reference proteome</keyword>
<dbReference type="InterPro" id="IPR011008">
    <property type="entry name" value="Dimeric_a/b-barrel"/>
</dbReference>
<reference evidence="2 3" key="1">
    <citation type="submission" date="2019-07" db="EMBL/GenBank/DDBJ databases">
        <title>Whole genome shotgun sequence of Pseudonocardia sulfidoxydans NBRC 16205.</title>
        <authorList>
            <person name="Hosoyama A."/>
            <person name="Uohara A."/>
            <person name="Ohji S."/>
            <person name="Ichikawa N."/>
        </authorList>
    </citation>
    <scope>NUCLEOTIDE SEQUENCE [LARGE SCALE GENOMIC DNA]</scope>
    <source>
        <strain evidence="2 3">NBRC 16205</strain>
    </source>
</reference>
<dbReference type="SMART" id="SM00886">
    <property type="entry name" value="Dabb"/>
    <property type="match status" value="1"/>
</dbReference>
<name>A0A511DNY1_9PSEU</name>
<dbReference type="Gene3D" id="3.30.70.100">
    <property type="match status" value="1"/>
</dbReference>
<proteinExistence type="predicted"/>
<protein>
    <recommendedName>
        <fullName evidence="1">Stress-response A/B barrel domain-containing protein</fullName>
    </recommendedName>
</protein>